<evidence type="ECO:0000313" key="1">
    <source>
        <dbReference type="EMBL" id="KAH1181639.1"/>
    </source>
</evidence>
<reference evidence="1" key="1">
    <citation type="submission" date="2021-09" db="EMBL/GenBank/DDBJ databases">
        <title>The genome of Mauremys mutica provides insights into the evolution of semi-aquatic lifestyle.</title>
        <authorList>
            <person name="Gong S."/>
            <person name="Gao Y."/>
        </authorList>
    </citation>
    <scope>NUCLEOTIDE SEQUENCE</scope>
    <source>
        <strain evidence="1">MM-2020</strain>
        <tissue evidence="1">Muscle</tissue>
    </source>
</reference>
<dbReference type="EMBL" id="JAHDVG010000468">
    <property type="protein sequence ID" value="KAH1181639.1"/>
    <property type="molecule type" value="Genomic_DNA"/>
</dbReference>
<sequence length="131" mass="14022">MVDRPGALEKCCLLCRLQGSPLPAPGCTLPHRGCSLNPLQTSGLGELRLPRAQIFEPHPKPAQVFLKPQSSPGDATPPAPSGYLTVAEALHRGMVGRWNRARGPNPWDAAWGSPCSTGLREDWEGLLGEGH</sequence>
<gene>
    <name evidence="1" type="ORF">KIL84_005365</name>
</gene>
<name>A0A9D3XJC3_9SAUR</name>
<proteinExistence type="predicted"/>
<accession>A0A9D3XJC3</accession>
<comment type="caution">
    <text evidence="1">The sequence shown here is derived from an EMBL/GenBank/DDBJ whole genome shotgun (WGS) entry which is preliminary data.</text>
</comment>
<dbReference type="Proteomes" id="UP000827986">
    <property type="component" value="Unassembled WGS sequence"/>
</dbReference>
<keyword evidence="2" id="KW-1185">Reference proteome</keyword>
<organism evidence="1 2">
    <name type="scientific">Mauremys mutica</name>
    <name type="common">yellowpond turtle</name>
    <dbReference type="NCBI Taxonomy" id="74926"/>
    <lineage>
        <taxon>Eukaryota</taxon>
        <taxon>Metazoa</taxon>
        <taxon>Chordata</taxon>
        <taxon>Craniata</taxon>
        <taxon>Vertebrata</taxon>
        <taxon>Euteleostomi</taxon>
        <taxon>Archelosauria</taxon>
        <taxon>Testudinata</taxon>
        <taxon>Testudines</taxon>
        <taxon>Cryptodira</taxon>
        <taxon>Durocryptodira</taxon>
        <taxon>Testudinoidea</taxon>
        <taxon>Geoemydidae</taxon>
        <taxon>Geoemydinae</taxon>
        <taxon>Mauremys</taxon>
    </lineage>
</organism>
<dbReference type="AlphaFoldDB" id="A0A9D3XJC3"/>
<evidence type="ECO:0000313" key="2">
    <source>
        <dbReference type="Proteomes" id="UP000827986"/>
    </source>
</evidence>
<protein>
    <submittedName>
        <fullName evidence="1">Uncharacterized protein</fullName>
    </submittedName>
</protein>